<organism evidence="3 4">
    <name type="scientific">Corynebacterium kefirresidentii</name>
    <dbReference type="NCBI Taxonomy" id="1979527"/>
    <lineage>
        <taxon>Bacteria</taxon>
        <taxon>Bacillati</taxon>
        <taxon>Actinomycetota</taxon>
        <taxon>Actinomycetes</taxon>
        <taxon>Mycobacteriales</taxon>
        <taxon>Corynebacteriaceae</taxon>
        <taxon>Corynebacterium</taxon>
    </lineage>
</organism>
<dbReference type="EMBL" id="JAUKFM010000006">
    <property type="protein sequence ID" value="MDN8620571.1"/>
    <property type="molecule type" value="Genomic_DNA"/>
</dbReference>
<accession>A0ABT8Q5I3</accession>
<evidence type="ECO:0000259" key="2">
    <source>
        <dbReference type="PROSITE" id="PS50966"/>
    </source>
</evidence>
<keyword evidence="1" id="KW-0863">Zinc-finger</keyword>
<dbReference type="Proteomes" id="UP001174347">
    <property type="component" value="Unassembled WGS sequence"/>
</dbReference>
<reference evidence="3" key="1">
    <citation type="submission" date="2023-07" db="EMBL/GenBank/DDBJ databases">
        <title>Insights into the diversity of cutaneous corynebacteria.</title>
        <authorList>
            <person name="Bruggemann H."/>
            <person name="Poehlein A."/>
        </authorList>
    </citation>
    <scope>NUCLEOTIDE SEQUENCE</scope>
    <source>
        <strain evidence="3">P7_F1</strain>
    </source>
</reference>
<name>A0ABT8Q5I3_9CORY</name>
<evidence type="ECO:0000313" key="3">
    <source>
        <dbReference type="EMBL" id="MDN8620571.1"/>
    </source>
</evidence>
<evidence type="ECO:0000313" key="4">
    <source>
        <dbReference type="Proteomes" id="UP001174347"/>
    </source>
</evidence>
<dbReference type="RefSeq" id="WP_301732797.1">
    <property type="nucleotide sequence ID" value="NZ_JAUKFL010000025.1"/>
</dbReference>
<keyword evidence="1" id="KW-0479">Metal-binding</keyword>
<dbReference type="Pfam" id="PF04434">
    <property type="entry name" value="SWIM"/>
    <property type="match status" value="1"/>
</dbReference>
<comment type="caution">
    <text evidence="3">The sequence shown here is derived from an EMBL/GenBank/DDBJ whole genome shotgun (WGS) entry which is preliminary data.</text>
</comment>
<proteinExistence type="predicted"/>
<gene>
    <name evidence="3" type="ORF">Q0N36_08245</name>
</gene>
<dbReference type="PROSITE" id="PS50966">
    <property type="entry name" value="ZF_SWIM"/>
    <property type="match status" value="1"/>
</dbReference>
<keyword evidence="4" id="KW-1185">Reference proteome</keyword>
<evidence type="ECO:0000256" key="1">
    <source>
        <dbReference type="PROSITE-ProRule" id="PRU00325"/>
    </source>
</evidence>
<protein>
    <submittedName>
        <fullName evidence="3">SWIM zinc finger family protein</fullName>
    </submittedName>
</protein>
<keyword evidence="1" id="KW-0862">Zinc</keyword>
<dbReference type="InterPro" id="IPR007527">
    <property type="entry name" value="Znf_SWIM"/>
</dbReference>
<feature type="domain" description="SWIM-type" evidence="2">
    <location>
        <begin position="381"/>
        <end position="416"/>
    </location>
</feature>
<sequence length="419" mass="45676">MVTQVLERSFAASSQWQIQDSILSLELAAGLTPHGLDLSPNFFDGFITHPRSFSLALQTVMELVTSDVDVSTPPSLRDPIFSAHNECLRIEGFSGGVSTGVELVVPERCTDGAEIGLGTTNVDLNPAVIALLSKADTHNPLRVEARSSGVQLSTKTHNHSERKVSLPNRWVNALGNMAVVRQRMDIVCDLKGTAAQRGASTLISSSAAVAWLSIAPSGIELSKVPKRAGTKLTALRRLYPLRRLLGQIETFRIYADEEGAFSVELGLPCGWLIVSLTQRMMRSWASRGAYLDDVSQSLNHQQLGFRTGFQPAESLNHLAAHGVMGFDLRTRTYFHRELPMDSKSLQVRNPRLRGLGQDMHIEWSSPALALVESAGEAGVIYRVNVESETCTCAWFVHTAGKQGPCKHILVAKRAAKGAE</sequence>